<comment type="similarity">
    <text evidence="3">Belongs to the CFAP300 family.</text>
</comment>
<keyword evidence="7" id="KW-0966">Cell projection</keyword>
<evidence type="ECO:0000256" key="1">
    <source>
        <dbReference type="ARBA" id="ARBA00002404"/>
    </source>
</evidence>
<dbReference type="PANTHER" id="PTHR31078">
    <property type="entry name" value="CILIA- AND FLAGELLA-ASSOCIATED PROTEIN 300"/>
    <property type="match status" value="1"/>
</dbReference>
<dbReference type="PANTHER" id="PTHR31078:SF1">
    <property type="entry name" value="CILIA- AND FLAGELLA-ASSOCIATED PROTEIN 300"/>
    <property type="match status" value="1"/>
</dbReference>
<keyword evidence="6" id="KW-0206">Cytoskeleton</keyword>
<comment type="subcellular location">
    <subcellularLocation>
        <location evidence="2">Cytoplasm</location>
        <location evidence="2">Cytoskeleton</location>
        <location evidence="2">Cilium axoneme</location>
    </subcellularLocation>
</comment>
<evidence type="ECO:0000256" key="6">
    <source>
        <dbReference type="ARBA" id="ARBA00023212"/>
    </source>
</evidence>
<dbReference type="Proteomes" id="UP000325440">
    <property type="component" value="Unassembled WGS sequence"/>
</dbReference>
<dbReference type="Pfam" id="PF14926">
    <property type="entry name" value="CFAP300"/>
    <property type="match status" value="1"/>
</dbReference>
<comment type="function">
    <text evidence="1">Cilium- and flagellum-specific protein that plays a role in axonemal structure organization and motility. May play a role in outer and inner dynein arm assembly.</text>
</comment>
<organism evidence="8 9">
    <name type="scientific">Cinara cedri</name>
    <dbReference type="NCBI Taxonomy" id="506608"/>
    <lineage>
        <taxon>Eukaryota</taxon>
        <taxon>Metazoa</taxon>
        <taxon>Ecdysozoa</taxon>
        <taxon>Arthropoda</taxon>
        <taxon>Hexapoda</taxon>
        <taxon>Insecta</taxon>
        <taxon>Pterygota</taxon>
        <taxon>Neoptera</taxon>
        <taxon>Paraneoptera</taxon>
        <taxon>Hemiptera</taxon>
        <taxon>Sternorrhyncha</taxon>
        <taxon>Aphidomorpha</taxon>
        <taxon>Aphidoidea</taxon>
        <taxon>Aphididae</taxon>
        <taxon>Lachninae</taxon>
        <taxon>Cinara</taxon>
    </lineage>
</organism>
<keyword evidence="5" id="KW-0963">Cytoplasm</keyword>
<evidence type="ECO:0000313" key="9">
    <source>
        <dbReference type="Proteomes" id="UP000325440"/>
    </source>
</evidence>
<evidence type="ECO:0000256" key="3">
    <source>
        <dbReference type="ARBA" id="ARBA00009205"/>
    </source>
</evidence>
<accession>A0A5E4MTS8</accession>
<reference evidence="8 9" key="1">
    <citation type="submission" date="2019-08" db="EMBL/GenBank/DDBJ databases">
        <authorList>
            <person name="Alioto T."/>
            <person name="Alioto T."/>
            <person name="Gomez Garrido J."/>
        </authorList>
    </citation>
    <scope>NUCLEOTIDE SEQUENCE [LARGE SCALE GENOMIC DNA]</scope>
</reference>
<keyword evidence="9" id="KW-1185">Reference proteome</keyword>
<dbReference type="GO" id="GO:0005930">
    <property type="term" value="C:axoneme"/>
    <property type="evidence" value="ECO:0007669"/>
    <property type="project" value="UniProtKB-SubCell"/>
</dbReference>
<evidence type="ECO:0000256" key="2">
    <source>
        <dbReference type="ARBA" id="ARBA00004430"/>
    </source>
</evidence>
<dbReference type="InterPro" id="IPR029416">
    <property type="entry name" value="CFAP300"/>
</dbReference>
<protein>
    <recommendedName>
        <fullName evidence="4">Cilia- and flagella-associated protein 300</fullName>
    </recommendedName>
</protein>
<evidence type="ECO:0000256" key="7">
    <source>
        <dbReference type="ARBA" id="ARBA00023273"/>
    </source>
</evidence>
<dbReference type="OrthoDB" id="10259249at2759"/>
<dbReference type="AlphaFoldDB" id="A0A5E4MTS8"/>
<gene>
    <name evidence="8" type="ORF">CINCED_3A006241</name>
</gene>
<name>A0A5E4MTS8_9HEMI</name>
<dbReference type="EMBL" id="CABPRJ010001016">
    <property type="protein sequence ID" value="VVC34798.1"/>
    <property type="molecule type" value="Genomic_DNA"/>
</dbReference>
<evidence type="ECO:0000256" key="5">
    <source>
        <dbReference type="ARBA" id="ARBA00022490"/>
    </source>
</evidence>
<evidence type="ECO:0000256" key="4">
    <source>
        <dbReference type="ARBA" id="ARBA00022174"/>
    </source>
</evidence>
<evidence type="ECO:0000313" key="8">
    <source>
        <dbReference type="EMBL" id="VVC34798.1"/>
    </source>
</evidence>
<proteinExistence type="inferred from homology"/>
<sequence length="266" mass="30931">MSFVNYTFYHLKNKEPVGLNSKIVQEHLLKSSMKKCVHINYYAFNQEFVQDDIKQFALDFFRDYNVAITLQTSSSGFVGQNVFKVLVEEIPCTITSMTFFDKLLDPNNNIVCSTTDKDGNHTIRQCMEVYKNGLYMNNNLKMMLFEGECSEYFLYEEDERAEFVFRLLQHFVIGGQWCQDDIVIEPYLNATKYVYKDLLTVEKSTSSKIQISSKIYKVTAFDSNDTVLFPKENIKSVPFSFAYIAVNQNTRTVVLLFHNVGDKIYT</sequence>